<dbReference type="STRING" id="742727.HMPREF9447_00564"/>
<dbReference type="eggNOG" id="ENOG5030MMJ">
    <property type="taxonomic scope" value="Bacteria"/>
</dbReference>
<dbReference type="HOGENOM" id="CLU_414854_0_0_10"/>
<dbReference type="PROSITE" id="PS51257">
    <property type="entry name" value="PROKAR_LIPOPROTEIN"/>
    <property type="match status" value="1"/>
</dbReference>
<comment type="caution">
    <text evidence="1">The sequence shown here is derived from an EMBL/GenBank/DDBJ whole genome shotgun (WGS) entry which is preliminary data.</text>
</comment>
<reference evidence="1 2" key="1">
    <citation type="submission" date="2012-09" db="EMBL/GenBank/DDBJ databases">
        <title>The Genome Sequence of Bacteroides oleiciplenus YIT 12058.</title>
        <authorList>
            <consortium name="The Broad Institute Genome Sequencing Platform"/>
            <person name="Earl A."/>
            <person name="Ward D."/>
            <person name="Feldgarden M."/>
            <person name="Gevers D."/>
            <person name="Morotomi M."/>
            <person name="Walker B."/>
            <person name="Young S.K."/>
            <person name="Zeng Q."/>
            <person name="Gargeya S."/>
            <person name="Fitzgerald M."/>
            <person name="Haas B."/>
            <person name="Abouelleil A."/>
            <person name="Alvarado L."/>
            <person name="Arachchi H.M."/>
            <person name="Berlin A.M."/>
            <person name="Chapman S.B."/>
            <person name="Goldberg J."/>
            <person name="Griggs A."/>
            <person name="Gujja S."/>
            <person name="Hansen M."/>
            <person name="Howarth C."/>
            <person name="Imamovic A."/>
            <person name="Larimer J."/>
            <person name="McCowen C."/>
            <person name="Montmayeur A."/>
            <person name="Murphy C."/>
            <person name="Neiman D."/>
            <person name="Pearson M."/>
            <person name="Priest M."/>
            <person name="Roberts A."/>
            <person name="Saif S."/>
            <person name="Shea T."/>
            <person name="Sisk P."/>
            <person name="Sykes S."/>
            <person name="Wortman J."/>
            <person name="Nusbaum C."/>
            <person name="Birren B."/>
        </authorList>
    </citation>
    <scope>NUCLEOTIDE SEQUENCE [LARGE SCALE GENOMIC DNA]</scope>
    <source>
        <strain evidence="1 2">YIT 12058</strain>
    </source>
</reference>
<organism evidence="1 2">
    <name type="scientific">Bacteroides oleiciplenus YIT 12058</name>
    <dbReference type="NCBI Taxonomy" id="742727"/>
    <lineage>
        <taxon>Bacteria</taxon>
        <taxon>Pseudomonadati</taxon>
        <taxon>Bacteroidota</taxon>
        <taxon>Bacteroidia</taxon>
        <taxon>Bacteroidales</taxon>
        <taxon>Bacteroidaceae</taxon>
        <taxon>Bacteroides</taxon>
    </lineage>
</organism>
<sequence>MKIKYLSELGLIPLLLWLMTACTTDLEHPLDEKGQDSGTEIPINILPKLSVGLDTRLSKLRVIIFSTRNSKPYDPKVLISNELVDVNKDYTTITYAGYNDIYVIGNEPVDLSGVKSPDDLKTIRMNAESSPTTVLYKQLLNVRVKSKDEIYLDGETSSVSKLEIKLQHVMAKLSVDFDLSTEVMEGGTTSTGVHLDFESMEIAYIPKSIGLIPQKYDSDQGYLDNLSFSLKNTSTIANRFTWFSGEIYLPEHLIGNNDYRTILRIKGKANSVTHIYTLPVGDAMNSVDSHSTEWNVTRNRHYKLTIRAITGYGEELLEASARVAGWSEINVPIEIPGAGFIALSSREIDVKSIRFFTYTRFVCSDEVVVKLPNGVTLDNQLSMDIEYDDETKRSGRIGFKKGNWNTGADITYTATLMSGMASVKLDLKLFKREISSSQQGKTNWAYAMGYPGSANTTNVGIYNAALYRKQANPTGCNAYYVGAKDDPVRGQGCWRLATIAENQASGGLILWCIEEVSAKNAYLAGQSYFGNISKESSYPYYCVLDVRPPELSDFIVSDVDIKDISKDEAPQVCTAMGSGWRLPTGKETDYVFKYAGTNGLPNNFFSDSYWGKENDTLIVATIPDPDGSETTDDLRNQTHTVRCVKSRY</sequence>
<evidence type="ECO:0008006" key="3">
    <source>
        <dbReference type="Google" id="ProtNLM"/>
    </source>
</evidence>
<dbReference type="PATRIC" id="fig|742727.4.peg.564"/>
<dbReference type="Proteomes" id="UP000009872">
    <property type="component" value="Unassembled WGS sequence"/>
</dbReference>
<dbReference type="OrthoDB" id="1099996at2"/>
<evidence type="ECO:0000313" key="1">
    <source>
        <dbReference type="EMBL" id="EKU92114.1"/>
    </source>
</evidence>
<accession>K9E4R0</accession>
<dbReference type="AlphaFoldDB" id="K9E4R0"/>
<dbReference type="EMBL" id="ADLF01000002">
    <property type="protein sequence ID" value="EKU92114.1"/>
    <property type="molecule type" value="Genomic_DNA"/>
</dbReference>
<protein>
    <recommendedName>
        <fullName evidence="3">Major fimbrial subunit protein N-terminal domain-containing protein</fullName>
    </recommendedName>
</protein>
<name>K9E4R0_9BACE</name>
<proteinExistence type="predicted"/>
<keyword evidence="2" id="KW-1185">Reference proteome</keyword>
<evidence type="ECO:0000313" key="2">
    <source>
        <dbReference type="Proteomes" id="UP000009872"/>
    </source>
</evidence>
<gene>
    <name evidence="1" type="ORF">HMPREF9447_00564</name>
</gene>
<dbReference type="RefSeq" id="WP_009127854.1">
    <property type="nucleotide sequence ID" value="NZ_JH992940.1"/>
</dbReference>